<keyword evidence="2" id="KW-1185">Reference proteome</keyword>
<evidence type="ECO:0000313" key="2">
    <source>
        <dbReference type="Proteomes" id="UP000482960"/>
    </source>
</evidence>
<dbReference type="Pfam" id="PF12900">
    <property type="entry name" value="Pyridox_ox_2"/>
    <property type="match status" value="1"/>
</dbReference>
<dbReference type="AlphaFoldDB" id="A0A6V8LPW2"/>
<gene>
    <name evidence="1" type="ORF">Prum_103310</name>
</gene>
<dbReference type="SUPFAM" id="SSF50475">
    <property type="entry name" value="FMN-binding split barrel"/>
    <property type="match status" value="1"/>
</dbReference>
<protein>
    <recommendedName>
        <fullName evidence="3">Pyridoxamine 5'-phosphate oxidase</fullName>
    </recommendedName>
</protein>
<organism evidence="1 2">
    <name type="scientific">Phytohabitans rumicis</name>
    <dbReference type="NCBI Taxonomy" id="1076125"/>
    <lineage>
        <taxon>Bacteria</taxon>
        <taxon>Bacillati</taxon>
        <taxon>Actinomycetota</taxon>
        <taxon>Actinomycetes</taxon>
        <taxon>Micromonosporales</taxon>
        <taxon>Micromonosporaceae</taxon>
    </lineage>
</organism>
<reference evidence="1 2" key="2">
    <citation type="submission" date="2020-03" db="EMBL/GenBank/DDBJ databases">
        <authorList>
            <person name="Ichikawa N."/>
            <person name="Kimura A."/>
            <person name="Kitahashi Y."/>
            <person name="Uohara A."/>
        </authorList>
    </citation>
    <scope>NUCLEOTIDE SEQUENCE [LARGE SCALE GENOMIC DNA]</scope>
    <source>
        <strain evidence="1 2">NBRC 108638</strain>
    </source>
</reference>
<dbReference type="Gene3D" id="2.30.110.10">
    <property type="entry name" value="Electron Transport, Fmn-binding Protein, Chain A"/>
    <property type="match status" value="1"/>
</dbReference>
<proteinExistence type="predicted"/>
<evidence type="ECO:0008006" key="3">
    <source>
        <dbReference type="Google" id="ProtNLM"/>
    </source>
</evidence>
<reference evidence="1 2" key="1">
    <citation type="submission" date="2020-03" db="EMBL/GenBank/DDBJ databases">
        <title>Whole genome shotgun sequence of Phytohabitans rumicis NBRC 108638.</title>
        <authorList>
            <person name="Komaki H."/>
            <person name="Tamura T."/>
        </authorList>
    </citation>
    <scope>NUCLEOTIDE SEQUENCE [LARGE SCALE GENOMIC DNA]</scope>
    <source>
        <strain evidence="1 2">NBRC 108638</strain>
    </source>
</reference>
<sequence>MASRILRKLTAEQCLSLLGSVAVGRIVFTDKALPAIRPVNHILDGGAVIIRSHLSGGLARAVGSGRGVVVAYEADAIDPDGRIGWSVVVTGVAHLVADSREVARYEQALHPWVEMTMDCVIRIEPHIVTGYRLVDAAEPVSTP</sequence>
<dbReference type="Proteomes" id="UP000482960">
    <property type="component" value="Unassembled WGS sequence"/>
</dbReference>
<dbReference type="RefSeq" id="WP_173086686.1">
    <property type="nucleotide sequence ID" value="NZ_BAABJB010000021.1"/>
</dbReference>
<evidence type="ECO:0000313" key="1">
    <source>
        <dbReference type="EMBL" id="GFJ96689.1"/>
    </source>
</evidence>
<dbReference type="InterPro" id="IPR024747">
    <property type="entry name" value="Pyridox_Oxase-rel"/>
</dbReference>
<dbReference type="EMBL" id="BLPG01000003">
    <property type="protein sequence ID" value="GFJ96689.1"/>
    <property type="molecule type" value="Genomic_DNA"/>
</dbReference>
<name>A0A6V8LPW2_9ACTN</name>
<dbReference type="InterPro" id="IPR012349">
    <property type="entry name" value="Split_barrel_FMN-bd"/>
</dbReference>
<comment type="caution">
    <text evidence="1">The sequence shown here is derived from an EMBL/GenBank/DDBJ whole genome shotgun (WGS) entry which is preliminary data.</text>
</comment>
<accession>A0A6V8LPW2</accession>